<proteinExistence type="predicted"/>
<evidence type="ECO:0000313" key="3">
    <source>
        <dbReference type="Proteomes" id="UP000077266"/>
    </source>
</evidence>
<dbReference type="InParanoid" id="A0A165FHJ4"/>
<feature type="compositionally biased region" description="Low complexity" evidence="1">
    <location>
        <begin position="23"/>
        <end position="40"/>
    </location>
</feature>
<dbReference type="Proteomes" id="UP000077266">
    <property type="component" value="Unassembled WGS sequence"/>
</dbReference>
<feature type="compositionally biased region" description="Pro residues" evidence="1">
    <location>
        <begin position="493"/>
        <end position="504"/>
    </location>
</feature>
<dbReference type="AlphaFoldDB" id="A0A165FHJ4"/>
<feature type="compositionally biased region" description="Basic and acidic residues" evidence="1">
    <location>
        <begin position="413"/>
        <end position="422"/>
    </location>
</feature>
<evidence type="ECO:0000313" key="2">
    <source>
        <dbReference type="EMBL" id="KZV89006.1"/>
    </source>
</evidence>
<dbReference type="Pfam" id="PF20414">
    <property type="entry name" value="DUF6698"/>
    <property type="match status" value="1"/>
</dbReference>
<feature type="compositionally biased region" description="Acidic residues" evidence="1">
    <location>
        <begin position="432"/>
        <end position="446"/>
    </location>
</feature>
<feature type="compositionally biased region" description="Polar residues" evidence="1">
    <location>
        <begin position="1"/>
        <end position="10"/>
    </location>
</feature>
<feature type="region of interest" description="Disordered" evidence="1">
    <location>
        <begin position="1"/>
        <end position="64"/>
    </location>
</feature>
<gene>
    <name evidence="2" type="ORF">EXIGLDRAFT_696197</name>
</gene>
<accession>A0A165FHJ4</accession>
<evidence type="ECO:0000256" key="1">
    <source>
        <dbReference type="SAM" id="MobiDB-lite"/>
    </source>
</evidence>
<dbReference type="InterPro" id="IPR046521">
    <property type="entry name" value="DUF6698"/>
</dbReference>
<organism evidence="2 3">
    <name type="scientific">Exidia glandulosa HHB12029</name>
    <dbReference type="NCBI Taxonomy" id="1314781"/>
    <lineage>
        <taxon>Eukaryota</taxon>
        <taxon>Fungi</taxon>
        <taxon>Dikarya</taxon>
        <taxon>Basidiomycota</taxon>
        <taxon>Agaricomycotina</taxon>
        <taxon>Agaricomycetes</taxon>
        <taxon>Auriculariales</taxon>
        <taxon>Exidiaceae</taxon>
        <taxon>Exidia</taxon>
    </lineage>
</organism>
<keyword evidence="3" id="KW-1185">Reference proteome</keyword>
<dbReference type="EMBL" id="KV426084">
    <property type="protein sequence ID" value="KZV89006.1"/>
    <property type="molecule type" value="Genomic_DNA"/>
</dbReference>
<name>A0A165FHJ4_EXIGL</name>
<sequence>MFTSRLNQNAPPVRAPFARVNGQLAASSQASQQHKSSSARKSGRENRPPAPAQGAARARSPSFDAETEFVKAQAQYRETVEKQGKQDARLRVIGRIIARFFSPFDDVGELLHLAITSRTTPRPRLNAAQRKQADLGGRILDAFPDLGDLINELTLSHVGDKITKARNLARAFDTFKLRRAVMHWSDWDIEASAYNDKTVRGWSNEYMAWLILPPSMDCSPEQLQKLKAKKDFVFERELPRLCFEGGDPSKASGFMRHPSTLRGGIVLMRGFAAGLDGRGAPGNTARRYGLNTITYEFVGYVVAQCRYAFSDETSFTPDGTQGFNYRELYDAVLQELKKCHAAGRDGAGARAIDDLMAYWNEYVFTAQGGSTRADEEDDRAVRAEEFSNEFAERWGMDAEQDESASQSGGGQSPRDDMPRSDDTFPAFQPAFEPEEGNYEAPDDDFDDGRSVRSASEHATYPETAFSTQLDDGNGYAQIPTGMVSSSPSSSSLSPPPFPSAPAPAPAKTAVKRKKNPRARGLLPVFLIRHFAYLAISCCSSPVFTTSLMRTVSLF</sequence>
<feature type="region of interest" description="Disordered" evidence="1">
    <location>
        <begin position="392"/>
        <end position="514"/>
    </location>
</feature>
<protein>
    <submittedName>
        <fullName evidence="2">Uncharacterized protein</fullName>
    </submittedName>
</protein>
<reference evidence="2 3" key="1">
    <citation type="journal article" date="2016" name="Mol. Biol. Evol.">
        <title>Comparative Genomics of Early-Diverging Mushroom-Forming Fungi Provides Insights into the Origins of Lignocellulose Decay Capabilities.</title>
        <authorList>
            <person name="Nagy L.G."/>
            <person name="Riley R."/>
            <person name="Tritt A."/>
            <person name="Adam C."/>
            <person name="Daum C."/>
            <person name="Floudas D."/>
            <person name="Sun H."/>
            <person name="Yadav J.S."/>
            <person name="Pangilinan J."/>
            <person name="Larsson K.H."/>
            <person name="Matsuura K."/>
            <person name="Barry K."/>
            <person name="Labutti K."/>
            <person name="Kuo R."/>
            <person name="Ohm R.A."/>
            <person name="Bhattacharya S.S."/>
            <person name="Shirouzu T."/>
            <person name="Yoshinaga Y."/>
            <person name="Martin F.M."/>
            <person name="Grigoriev I.V."/>
            <person name="Hibbett D.S."/>
        </authorList>
    </citation>
    <scope>NUCLEOTIDE SEQUENCE [LARGE SCALE GENOMIC DNA]</scope>
    <source>
        <strain evidence="2 3">HHB12029</strain>
    </source>
</reference>